<protein>
    <submittedName>
        <fullName evidence="1">Uncharacterized protein</fullName>
    </submittedName>
</protein>
<organism evidence="1 2">
    <name type="scientific">Hypoxylon rubiginosum</name>
    <dbReference type="NCBI Taxonomy" id="110542"/>
    <lineage>
        <taxon>Eukaryota</taxon>
        <taxon>Fungi</taxon>
        <taxon>Dikarya</taxon>
        <taxon>Ascomycota</taxon>
        <taxon>Pezizomycotina</taxon>
        <taxon>Sordariomycetes</taxon>
        <taxon>Xylariomycetidae</taxon>
        <taxon>Xylariales</taxon>
        <taxon>Hypoxylaceae</taxon>
        <taxon>Hypoxylon</taxon>
    </lineage>
</organism>
<gene>
    <name evidence="1" type="ORF">F4820DRAFT_447658</name>
</gene>
<proteinExistence type="predicted"/>
<evidence type="ECO:0000313" key="2">
    <source>
        <dbReference type="Proteomes" id="UP001497700"/>
    </source>
</evidence>
<comment type="caution">
    <text evidence="1">The sequence shown here is derived from an EMBL/GenBank/DDBJ whole genome shotgun (WGS) entry which is preliminary data.</text>
</comment>
<evidence type="ECO:0000313" key="1">
    <source>
        <dbReference type="EMBL" id="KAI4865885.1"/>
    </source>
</evidence>
<accession>A0ACB9Z2E7</accession>
<reference evidence="1 2" key="1">
    <citation type="journal article" date="2022" name="New Phytol.">
        <title>Ecological generalism drives hyperdiversity of secondary metabolite gene clusters in xylarialean endophytes.</title>
        <authorList>
            <person name="Franco M.E.E."/>
            <person name="Wisecaver J.H."/>
            <person name="Arnold A.E."/>
            <person name="Ju Y.M."/>
            <person name="Slot J.C."/>
            <person name="Ahrendt S."/>
            <person name="Moore L.P."/>
            <person name="Eastman K.E."/>
            <person name="Scott K."/>
            <person name="Konkel Z."/>
            <person name="Mondo S.J."/>
            <person name="Kuo A."/>
            <person name="Hayes R.D."/>
            <person name="Haridas S."/>
            <person name="Andreopoulos B."/>
            <person name="Riley R."/>
            <person name="LaButti K."/>
            <person name="Pangilinan J."/>
            <person name="Lipzen A."/>
            <person name="Amirebrahimi M."/>
            <person name="Yan J."/>
            <person name="Adam C."/>
            <person name="Keymanesh K."/>
            <person name="Ng V."/>
            <person name="Louie K."/>
            <person name="Northen T."/>
            <person name="Drula E."/>
            <person name="Henrissat B."/>
            <person name="Hsieh H.M."/>
            <person name="Youens-Clark K."/>
            <person name="Lutzoni F."/>
            <person name="Miadlikowska J."/>
            <person name="Eastwood D.C."/>
            <person name="Hamelin R.C."/>
            <person name="Grigoriev I.V."/>
            <person name="U'Ren J.M."/>
        </authorList>
    </citation>
    <scope>NUCLEOTIDE SEQUENCE [LARGE SCALE GENOMIC DNA]</scope>
    <source>
        <strain evidence="1 2">CBS 119005</strain>
    </source>
</reference>
<dbReference type="EMBL" id="MU393466">
    <property type="protein sequence ID" value="KAI4865885.1"/>
    <property type="molecule type" value="Genomic_DNA"/>
</dbReference>
<dbReference type="Proteomes" id="UP001497700">
    <property type="component" value="Unassembled WGS sequence"/>
</dbReference>
<keyword evidence="2" id="KW-1185">Reference proteome</keyword>
<name>A0ACB9Z2E7_9PEZI</name>
<sequence>MPQAFVCGPHMSTYTVYFLVATSGRQYAIHADILRRFSLVFRTFVWAGHERNPIYLGTPYATEAALSIFTRWIYARSTLSFVKPSLWYYRQADETFEDLVDAWLLGERLGSPDFCNHVIRLFMFNDLHNIPDINKQQIHQRIPHQHRLHDILHCIWWGAVLFSEPELDGE</sequence>